<dbReference type="InterPro" id="IPR009061">
    <property type="entry name" value="DNA-bd_dom_put_sf"/>
</dbReference>
<dbReference type="Proteomes" id="UP000583800">
    <property type="component" value="Unassembled WGS sequence"/>
</dbReference>
<dbReference type="GO" id="GO:0003677">
    <property type="term" value="F:DNA binding"/>
    <property type="evidence" value="ECO:0007669"/>
    <property type="project" value="InterPro"/>
</dbReference>
<accession>A0A7X0C0N8</accession>
<dbReference type="AlphaFoldDB" id="A0A7X0C0N8"/>
<dbReference type="RefSeq" id="WP_185084084.1">
    <property type="nucleotide sequence ID" value="NZ_JACHJB010000001.1"/>
</dbReference>
<dbReference type="SUPFAM" id="SSF46955">
    <property type="entry name" value="Putative DNA-binding domain"/>
    <property type="match status" value="1"/>
</dbReference>
<dbReference type="NCBIfam" id="TIGR01764">
    <property type="entry name" value="excise"/>
    <property type="match status" value="1"/>
</dbReference>
<dbReference type="InterPro" id="IPR010093">
    <property type="entry name" value="SinI_DNA-bd"/>
</dbReference>
<keyword evidence="3" id="KW-1185">Reference proteome</keyword>
<organism evidence="2 3">
    <name type="scientific">Nonomuraea muscovyensis</name>
    <dbReference type="NCBI Taxonomy" id="1124761"/>
    <lineage>
        <taxon>Bacteria</taxon>
        <taxon>Bacillati</taxon>
        <taxon>Actinomycetota</taxon>
        <taxon>Actinomycetes</taxon>
        <taxon>Streptosporangiales</taxon>
        <taxon>Streptosporangiaceae</taxon>
        <taxon>Nonomuraea</taxon>
    </lineage>
</organism>
<dbReference type="Pfam" id="PF12728">
    <property type="entry name" value="HTH_17"/>
    <property type="match status" value="1"/>
</dbReference>
<evidence type="ECO:0000313" key="3">
    <source>
        <dbReference type="Proteomes" id="UP000583800"/>
    </source>
</evidence>
<protein>
    <submittedName>
        <fullName evidence="2">Excisionase family DNA binding protein</fullName>
    </submittedName>
</protein>
<name>A0A7X0C0N8_9ACTN</name>
<proteinExistence type="predicted"/>
<comment type="caution">
    <text evidence="2">The sequence shown here is derived from an EMBL/GenBank/DDBJ whole genome shotgun (WGS) entry which is preliminary data.</text>
</comment>
<gene>
    <name evidence="2" type="ORF">FHU36_002776</name>
</gene>
<reference evidence="2 3" key="1">
    <citation type="submission" date="2020-08" db="EMBL/GenBank/DDBJ databases">
        <title>Sequencing the genomes of 1000 actinobacteria strains.</title>
        <authorList>
            <person name="Klenk H.-P."/>
        </authorList>
    </citation>
    <scope>NUCLEOTIDE SEQUENCE [LARGE SCALE GENOMIC DNA]</scope>
    <source>
        <strain evidence="2 3">DSM 45913</strain>
    </source>
</reference>
<sequence length="141" mass="15399">MSQRYYSVDQVAELLDLHVRTVRSYVRDGKLRATRIGKQYRVTREDLEAFLGRPVSPPAPAGSHAEVSAIVQVDAIDPEATMRLTNTVIAATVGRPRDGGRLRVETVYDEERASLKIIVVGGLTGTAELLKVIDTLLGEPG</sequence>
<evidence type="ECO:0000259" key="1">
    <source>
        <dbReference type="Pfam" id="PF12728"/>
    </source>
</evidence>
<dbReference type="InterPro" id="IPR041657">
    <property type="entry name" value="HTH_17"/>
</dbReference>
<evidence type="ECO:0000313" key="2">
    <source>
        <dbReference type="EMBL" id="MBB6346267.1"/>
    </source>
</evidence>
<dbReference type="Gene3D" id="1.10.1660.10">
    <property type="match status" value="1"/>
</dbReference>
<feature type="domain" description="Helix-turn-helix" evidence="1">
    <location>
        <begin position="5"/>
        <end position="51"/>
    </location>
</feature>
<dbReference type="EMBL" id="JACHJB010000001">
    <property type="protein sequence ID" value="MBB6346267.1"/>
    <property type="molecule type" value="Genomic_DNA"/>
</dbReference>